<name>A0ABN7RS77_OIKDI</name>
<proteinExistence type="inferred from homology"/>
<keyword evidence="5" id="KW-1185">Reference proteome</keyword>
<dbReference type="Gene3D" id="3.40.50.720">
    <property type="entry name" value="NAD(P)-binding Rossmann-like Domain"/>
    <property type="match status" value="1"/>
</dbReference>
<dbReference type="InterPro" id="IPR036291">
    <property type="entry name" value="NAD(P)-bd_dom_sf"/>
</dbReference>
<dbReference type="PRINTS" id="PR00081">
    <property type="entry name" value="GDHRDH"/>
</dbReference>
<keyword evidence="2" id="KW-0443">Lipid metabolism</keyword>
<gene>
    <name evidence="4" type="ORF">OKIOD_LOCUS1474</name>
</gene>
<comment type="similarity">
    <text evidence="1">Belongs to the short-chain dehydrogenases/reductases (SDR) family.</text>
</comment>
<dbReference type="PIRSF" id="PIRSF000126">
    <property type="entry name" value="11-beta-HSD1"/>
    <property type="match status" value="1"/>
</dbReference>
<evidence type="ECO:0000256" key="2">
    <source>
        <dbReference type="ARBA" id="ARBA00022955"/>
    </source>
</evidence>
<dbReference type="InterPro" id="IPR002347">
    <property type="entry name" value="SDR_fam"/>
</dbReference>
<dbReference type="Proteomes" id="UP001158576">
    <property type="component" value="Chromosome PAR"/>
</dbReference>
<dbReference type="Pfam" id="PF00106">
    <property type="entry name" value="adh_short"/>
    <property type="match status" value="1"/>
</dbReference>
<evidence type="ECO:0000256" key="1">
    <source>
        <dbReference type="ARBA" id="ARBA00006484"/>
    </source>
</evidence>
<dbReference type="PANTHER" id="PTHR43899:SF13">
    <property type="entry name" value="RH59310P"/>
    <property type="match status" value="1"/>
</dbReference>
<keyword evidence="3" id="KW-0560">Oxidoreductase</keyword>
<dbReference type="InterPro" id="IPR051019">
    <property type="entry name" value="VLCFA-Steroid_DH"/>
</dbReference>
<keyword evidence="2" id="KW-0444">Lipid biosynthesis</keyword>
<reference evidence="4 5" key="1">
    <citation type="submission" date="2021-04" db="EMBL/GenBank/DDBJ databases">
        <authorList>
            <person name="Bliznina A."/>
        </authorList>
    </citation>
    <scope>NUCLEOTIDE SEQUENCE [LARGE SCALE GENOMIC DNA]</scope>
</reference>
<evidence type="ECO:0000313" key="5">
    <source>
        <dbReference type="Proteomes" id="UP001158576"/>
    </source>
</evidence>
<evidence type="ECO:0000313" key="4">
    <source>
        <dbReference type="EMBL" id="CAG5081579.1"/>
    </source>
</evidence>
<sequence>MEFLTFLQILGGLVVAKFLYNQWKIFSLYYYARDFDFKSVAEDGYALITGGAEGIGRQCALYFAKRGINLILVDFNEKKLNETAKEIKENYSISLITKVMDLTTLHEPEVYASFEKEMLKQKISILFNNAGMSEEKKAFWNYAGSTPSKVTKIMTLNAEVPVLMTRMVLPGMLERKKGVLMHMGSSAGLTALDANPIYAGTKSHVINFSRSIEQLYPTSKTGIIHHVFYPAFIRTSLTTFLTKGIKKKGYENTMERLKDIVFPKVETWFASAIKTVGTGKNESGGSWFFEQFVNYMVMHFDSRGLKMLTDLSE</sequence>
<accession>A0ABN7RS77</accession>
<dbReference type="EMBL" id="OU015568">
    <property type="protein sequence ID" value="CAG5081579.1"/>
    <property type="molecule type" value="Genomic_DNA"/>
</dbReference>
<dbReference type="SUPFAM" id="SSF51735">
    <property type="entry name" value="NAD(P)-binding Rossmann-fold domains"/>
    <property type="match status" value="1"/>
</dbReference>
<protein>
    <submittedName>
        <fullName evidence="4">Oidioi.mRNA.OKI2018_I69.PAR.g9916.t1.cds</fullName>
    </submittedName>
</protein>
<dbReference type="PANTHER" id="PTHR43899">
    <property type="entry name" value="RH59310P"/>
    <property type="match status" value="1"/>
</dbReference>
<keyword evidence="2" id="KW-0752">Steroid biosynthesis</keyword>
<organism evidence="4 5">
    <name type="scientific">Oikopleura dioica</name>
    <name type="common">Tunicate</name>
    <dbReference type="NCBI Taxonomy" id="34765"/>
    <lineage>
        <taxon>Eukaryota</taxon>
        <taxon>Metazoa</taxon>
        <taxon>Chordata</taxon>
        <taxon>Tunicata</taxon>
        <taxon>Appendicularia</taxon>
        <taxon>Copelata</taxon>
        <taxon>Oikopleuridae</taxon>
        <taxon>Oikopleura</taxon>
    </lineage>
</organism>
<evidence type="ECO:0000256" key="3">
    <source>
        <dbReference type="ARBA" id="ARBA00023002"/>
    </source>
</evidence>